<dbReference type="UniPathway" id="UPA00299"/>
<dbReference type="Gene3D" id="3.40.50.1000">
    <property type="entry name" value="HAD superfamily/HAD-like"/>
    <property type="match status" value="1"/>
</dbReference>
<dbReference type="KEGG" id="nkf:Nkreftii_000694"/>
<dbReference type="NCBIfam" id="TIGR01484">
    <property type="entry name" value="HAD-SF-IIB"/>
    <property type="match status" value="1"/>
</dbReference>
<protein>
    <recommendedName>
        <fullName evidence="4">Trehalose 6-phosphate phosphatase</fullName>
        <ecNumber evidence="4">3.1.3.12</ecNumber>
    </recommendedName>
</protein>
<evidence type="ECO:0000256" key="2">
    <source>
        <dbReference type="ARBA" id="ARBA00008770"/>
    </source>
</evidence>
<dbReference type="InterPro" id="IPR044651">
    <property type="entry name" value="OTSB-like"/>
</dbReference>
<keyword evidence="4" id="KW-0460">Magnesium</keyword>
<accession>A0A7S8FBT0</accession>
<dbReference type="AlphaFoldDB" id="A0A7S8FBT0"/>
<name>A0A7S8FBT0_9BACT</name>
<dbReference type="GO" id="GO:0005992">
    <property type="term" value="P:trehalose biosynthetic process"/>
    <property type="evidence" value="ECO:0007669"/>
    <property type="project" value="UniProtKB-UniPathway"/>
</dbReference>
<dbReference type="PANTHER" id="PTHR43768">
    <property type="entry name" value="TREHALOSE 6-PHOSPHATE PHOSPHATASE"/>
    <property type="match status" value="1"/>
</dbReference>
<dbReference type="GO" id="GO:0004805">
    <property type="term" value="F:trehalose-phosphatase activity"/>
    <property type="evidence" value="ECO:0007669"/>
    <property type="project" value="UniProtKB-EC"/>
</dbReference>
<dbReference type="InterPro" id="IPR036412">
    <property type="entry name" value="HAD-like_sf"/>
</dbReference>
<dbReference type="InterPro" id="IPR006379">
    <property type="entry name" value="HAD-SF_hydro_IIB"/>
</dbReference>
<comment type="pathway">
    <text evidence="1 4">Glycan biosynthesis; trehalose biosynthesis.</text>
</comment>
<evidence type="ECO:0000313" key="5">
    <source>
        <dbReference type="EMBL" id="QPD02920.1"/>
    </source>
</evidence>
<comment type="cofactor">
    <cofactor evidence="4">
        <name>Mg(2+)</name>
        <dbReference type="ChEBI" id="CHEBI:18420"/>
    </cofactor>
</comment>
<comment type="function">
    <text evidence="4">Removes the phosphate from trehalose 6-phosphate to produce free trehalose.</text>
</comment>
<keyword evidence="3 4" id="KW-0378">Hydrolase</keyword>
<dbReference type="InterPro" id="IPR003337">
    <property type="entry name" value="Trehalose_PPase"/>
</dbReference>
<sequence length="252" mass="28345">MDYLLTDKGRENLETLLNGHSLYAFDFDGTLSKIVPDSDAARLGRSVRFWFEALAKRAPTAVISGRSLEDLRSRIGTTVPDLIGNHGSEGPHVVQAAMQQVREICHGWLRLITDRFQAELAQSGVLLETKSYSFSFHYRTVERRHEARTLISRIVAELSPSPRIVLGKSVVNVMPPSAWHKGTALLECMRRFGCTTALYVGDDETDEDVFSLGDHRILTVRIGKKNTSSARFFLKRQTEITQVLRLLVERCG</sequence>
<reference evidence="5 6" key="1">
    <citation type="journal article" date="2020" name="ISME J.">
        <title>Enrichment and physiological characterization of a novel comammox Nitrospira indicates ammonium inhibition of complete nitrification.</title>
        <authorList>
            <person name="Sakoula D."/>
            <person name="Koch H."/>
            <person name="Frank J."/>
            <person name="Jetten M.S.M."/>
            <person name="van Kessel M.A.H.J."/>
            <person name="Lucker S."/>
        </authorList>
    </citation>
    <scope>NUCLEOTIDE SEQUENCE [LARGE SCALE GENOMIC DNA]</scope>
    <source>
        <strain evidence="5">Comreactor17</strain>
    </source>
</reference>
<dbReference type="InterPro" id="IPR023214">
    <property type="entry name" value="HAD_sf"/>
</dbReference>
<dbReference type="EC" id="3.1.3.12" evidence="4"/>
<dbReference type="SUPFAM" id="SSF56784">
    <property type="entry name" value="HAD-like"/>
    <property type="match status" value="1"/>
</dbReference>
<organism evidence="5 6">
    <name type="scientific">Candidatus Nitrospira kreftii</name>
    <dbReference type="NCBI Taxonomy" id="2652173"/>
    <lineage>
        <taxon>Bacteria</taxon>
        <taxon>Pseudomonadati</taxon>
        <taxon>Nitrospirota</taxon>
        <taxon>Nitrospiria</taxon>
        <taxon>Nitrospirales</taxon>
        <taxon>Nitrospiraceae</taxon>
        <taxon>Nitrospira</taxon>
    </lineage>
</organism>
<dbReference type="PANTHER" id="PTHR43768:SF3">
    <property type="entry name" value="TREHALOSE 6-PHOSPHATE PHOSPHATASE"/>
    <property type="match status" value="1"/>
</dbReference>
<gene>
    <name evidence="5" type="ORF">Nkreftii_000694</name>
</gene>
<dbReference type="Proteomes" id="UP000593737">
    <property type="component" value="Chromosome"/>
</dbReference>
<dbReference type="EMBL" id="CP047423">
    <property type="protein sequence ID" value="QPD02920.1"/>
    <property type="molecule type" value="Genomic_DNA"/>
</dbReference>
<proteinExistence type="inferred from homology"/>
<dbReference type="GO" id="GO:0046872">
    <property type="term" value="F:metal ion binding"/>
    <property type="evidence" value="ECO:0007669"/>
    <property type="project" value="UniProtKB-KW"/>
</dbReference>
<evidence type="ECO:0000256" key="1">
    <source>
        <dbReference type="ARBA" id="ARBA00005199"/>
    </source>
</evidence>
<dbReference type="Pfam" id="PF02358">
    <property type="entry name" value="Trehalose_PPase"/>
    <property type="match status" value="1"/>
</dbReference>
<comment type="catalytic activity">
    <reaction evidence="4">
        <text>alpha,alpha-trehalose 6-phosphate + H2O = alpha,alpha-trehalose + phosphate</text>
        <dbReference type="Rhea" id="RHEA:23420"/>
        <dbReference type="ChEBI" id="CHEBI:15377"/>
        <dbReference type="ChEBI" id="CHEBI:16551"/>
        <dbReference type="ChEBI" id="CHEBI:43474"/>
        <dbReference type="ChEBI" id="CHEBI:58429"/>
        <dbReference type="EC" id="3.1.3.12"/>
    </reaction>
</comment>
<keyword evidence="4" id="KW-0479">Metal-binding</keyword>
<evidence type="ECO:0000256" key="3">
    <source>
        <dbReference type="ARBA" id="ARBA00022801"/>
    </source>
</evidence>
<comment type="similarity">
    <text evidence="2 4">Belongs to the trehalose phosphatase family.</text>
</comment>
<dbReference type="Gene3D" id="3.30.70.1020">
    <property type="entry name" value="Trehalose-6-phosphate phosphatase related protein, domain 2"/>
    <property type="match status" value="1"/>
</dbReference>
<evidence type="ECO:0000313" key="6">
    <source>
        <dbReference type="Proteomes" id="UP000593737"/>
    </source>
</evidence>
<evidence type="ECO:0000256" key="4">
    <source>
        <dbReference type="RuleBase" id="RU361117"/>
    </source>
</evidence>
<dbReference type="NCBIfam" id="TIGR00685">
    <property type="entry name" value="T6PP"/>
    <property type="match status" value="1"/>
</dbReference>